<proteinExistence type="predicted"/>
<dbReference type="RefSeq" id="WP_074845485.1">
    <property type="nucleotide sequence ID" value="NZ_BAAACD010000016.1"/>
</dbReference>
<dbReference type="SFLD" id="SFLDG01144">
    <property type="entry name" value="C2.B.4:_PGP_Like"/>
    <property type="match status" value="1"/>
</dbReference>
<dbReference type="SFLD" id="SFLDS00003">
    <property type="entry name" value="Haloacid_Dehalogenase"/>
    <property type="match status" value="1"/>
</dbReference>
<dbReference type="GO" id="GO:0000287">
    <property type="term" value="F:magnesium ion binding"/>
    <property type="evidence" value="ECO:0007669"/>
    <property type="project" value="TreeGrafter"/>
</dbReference>
<dbReference type="NCBIfam" id="TIGR00099">
    <property type="entry name" value="Cof-subfamily"/>
    <property type="match status" value="1"/>
</dbReference>
<dbReference type="InterPro" id="IPR036412">
    <property type="entry name" value="HAD-like_sf"/>
</dbReference>
<evidence type="ECO:0000313" key="4">
    <source>
        <dbReference type="Proteomes" id="UP000246114"/>
    </source>
</evidence>
<dbReference type="GeneID" id="90546377"/>
<dbReference type="PANTHER" id="PTHR10000">
    <property type="entry name" value="PHOSPHOSERINE PHOSPHATASE"/>
    <property type="match status" value="1"/>
</dbReference>
<dbReference type="GO" id="GO:0016791">
    <property type="term" value="F:phosphatase activity"/>
    <property type="evidence" value="ECO:0007669"/>
    <property type="project" value="TreeGrafter"/>
</dbReference>
<dbReference type="EMBL" id="FOOE01000011">
    <property type="protein sequence ID" value="SFF81818.1"/>
    <property type="molecule type" value="Genomic_DNA"/>
</dbReference>
<dbReference type="STRING" id="1529.SAMN04487885_11192"/>
<dbReference type="eggNOG" id="COG0561">
    <property type="taxonomic scope" value="Bacteria"/>
</dbReference>
<dbReference type="AlphaFoldDB" id="A0A1I2LT53"/>
<dbReference type="NCBIfam" id="TIGR01484">
    <property type="entry name" value="HAD-SF-IIB"/>
    <property type="match status" value="1"/>
</dbReference>
<dbReference type="SFLD" id="SFLDG01140">
    <property type="entry name" value="C2.B:_Phosphomannomutase_and_P"/>
    <property type="match status" value="1"/>
</dbReference>
<sequence length="289" mass="32311">MKLIAIDLDGTLLNSNHKISRENAEAIKFAQSLGIEVSICTGRYYADAKALTDEAGIKTHIISNNGASVCSKDGDFLETFELDAVALKDAVNWLEKNDYFYEIETDFNNMYLNTAFDILKDDFYNAKDKYNYRDDIHLNIVGALQSQANKLVLSSAEDIFSIEDKPLNLQVVTFDQDKRQKAMDYCNSKPEFATFASTDYNFEVTQSITSKGHALKCLASHLNISLDETMAIGDSFNDLSMLKVAHYSIAMGNARDEIKNLCSFTTLKNTENGVAHAIHTYIKKLNLSA</sequence>
<dbReference type="Proteomes" id="UP000182135">
    <property type="component" value="Unassembled WGS sequence"/>
</dbReference>
<dbReference type="EMBL" id="QAMZ01000051">
    <property type="protein sequence ID" value="PWL52250.1"/>
    <property type="molecule type" value="Genomic_DNA"/>
</dbReference>
<dbReference type="GO" id="GO:0005829">
    <property type="term" value="C:cytosol"/>
    <property type="evidence" value="ECO:0007669"/>
    <property type="project" value="TreeGrafter"/>
</dbReference>
<dbReference type="PROSITE" id="PS01229">
    <property type="entry name" value="COF_2"/>
    <property type="match status" value="1"/>
</dbReference>
<dbReference type="CDD" id="cd07516">
    <property type="entry name" value="HAD_Pase"/>
    <property type="match status" value="1"/>
</dbReference>
<evidence type="ECO:0000313" key="1">
    <source>
        <dbReference type="EMBL" id="PWL52250.1"/>
    </source>
</evidence>
<keyword evidence="1" id="KW-0378">Hydrolase</keyword>
<dbReference type="Gene3D" id="3.40.50.1000">
    <property type="entry name" value="HAD superfamily/HAD-like"/>
    <property type="match status" value="1"/>
</dbReference>
<dbReference type="PROSITE" id="PS01228">
    <property type="entry name" value="COF_1"/>
    <property type="match status" value="1"/>
</dbReference>
<dbReference type="OrthoDB" id="9781413at2"/>
<reference evidence="1 4" key="2">
    <citation type="submission" date="2018-03" db="EMBL/GenBank/DDBJ databases">
        <title>The uncultured portion of the human microbiome is neutrally assembled.</title>
        <authorList>
            <person name="Jeraldo P."/>
            <person name="Boardman L."/>
            <person name="White B.A."/>
            <person name="Nelson H."/>
            <person name="Goldenfeld N."/>
            <person name="Chia N."/>
        </authorList>
    </citation>
    <scope>NUCLEOTIDE SEQUENCE [LARGE SCALE GENOMIC DNA]</scope>
    <source>
        <strain evidence="1">CIM:MAG 903</strain>
    </source>
</reference>
<dbReference type="InterPro" id="IPR006379">
    <property type="entry name" value="HAD-SF_hydro_IIB"/>
</dbReference>
<dbReference type="Gene3D" id="3.30.1240.10">
    <property type="match status" value="1"/>
</dbReference>
<accession>A0A1I2LT53</accession>
<dbReference type="Pfam" id="PF08282">
    <property type="entry name" value="Hydrolase_3"/>
    <property type="match status" value="1"/>
</dbReference>
<evidence type="ECO:0000313" key="2">
    <source>
        <dbReference type="EMBL" id="SFF81818.1"/>
    </source>
</evidence>
<name>A0A1I2LT53_9CLOT</name>
<dbReference type="InterPro" id="IPR000150">
    <property type="entry name" value="Cof"/>
</dbReference>
<gene>
    <name evidence="1" type="ORF">DBY38_11805</name>
    <name evidence="2" type="ORF">SAMN04487885_11192</name>
</gene>
<keyword evidence="3" id="KW-1185">Reference proteome</keyword>
<dbReference type="PANTHER" id="PTHR10000:SF55">
    <property type="entry name" value="5-AMINO-6-(5-PHOSPHO-D-RIBITYLAMINO)URACIL PHOSPHATASE YCSE"/>
    <property type="match status" value="1"/>
</dbReference>
<dbReference type="InterPro" id="IPR023214">
    <property type="entry name" value="HAD_sf"/>
</dbReference>
<dbReference type="SUPFAM" id="SSF56784">
    <property type="entry name" value="HAD-like"/>
    <property type="match status" value="1"/>
</dbReference>
<evidence type="ECO:0000313" key="3">
    <source>
        <dbReference type="Proteomes" id="UP000182135"/>
    </source>
</evidence>
<reference evidence="2 3" key="1">
    <citation type="submission" date="2016-10" db="EMBL/GenBank/DDBJ databases">
        <authorList>
            <person name="de Groot N.N."/>
        </authorList>
    </citation>
    <scope>NUCLEOTIDE SEQUENCE [LARGE SCALE GENOMIC DNA]</scope>
    <source>
        <strain evidence="2 3">NLAE-zl-G419</strain>
    </source>
</reference>
<protein>
    <submittedName>
        <fullName evidence="1">Cof-type HAD-IIB family hydrolase</fullName>
    </submittedName>
</protein>
<dbReference type="Proteomes" id="UP000246114">
    <property type="component" value="Unassembled WGS sequence"/>
</dbReference>
<organism evidence="2 3">
    <name type="scientific">Clostridium cadaveris</name>
    <dbReference type="NCBI Taxonomy" id="1529"/>
    <lineage>
        <taxon>Bacteria</taxon>
        <taxon>Bacillati</taxon>
        <taxon>Bacillota</taxon>
        <taxon>Clostridia</taxon>
        <taxon>Eubacteriales</taxon>
        <taxon>Clostridiaceae</taxon>
        <taxon>Clostridium</taxon>
    </lineage>
</organism>